<sequence>MNLQQCIERVVASLPLSAVLIEADGYRDPDLGCDVGVAMEFSTGHLEHLSVPALEHTQAGDVADAVSAGVIALLEVRRAIQGCHSDG</sequence>
<evidence type="ECO:0000313" key="1">
    <source>
        <dbReference type="EMBL" id="RCW65176.1"/>
    </source>
</evidence>
<accession>A0A368XD63</accession>
<proteinExistence type="predicted"/>
<gene>
    <name evidence="1" type="ORF">DES41_113100</name>
</gene>
<organism evidence="1 2">
    <name type="scientific">Pseudorhodoferax soli</name>
    <dbReference type="NCBI Taxonomy" id="545864"/>
    <lineage>
        <taxon>Bacteria</taxon>
        <taxon>Pseudomonadati</taxon>
        <taxon>Pseudomonadota</taxon>
        <taxon>Betaproteobacteria</taxon>
        <taxon>Burkholderiales</taxon>
        <taxon>Comamonadaceae</taxon>
    </lineage>
</organism>
<dbReference type="RefSeq" id="WP_114471966.1">
    <property type="nucleotide sequence ID" value="NZ_QPJK01000013.1"/>
</dbReference>
<dbReference type="AlphaFoldDB" id="A0A368XD63"/>
<dbReference type="Proteomes" id="UP000252884">
    <property type="component" value="Unassembled WGS sequence"/>
</dbReference>
<name>A0A368XD63_9BURK</name>
<evidence type="ECO:0000313" key="2">
    <source>
        <dbReference type="Proteomes" id="UP000252884"/>
    </source>
</evidence>
<keyword evidence="2" id="KW-1185">Reference proteome</keyword>
<dbReference type="EMBL" id="QPJK01000013">
    <property type="protein sequence ID" value="RCW65176.1"/>
    <property type="molecule type" value="Genomic_DNA"/>
</dbReference>
<reference evidence="1 2" key="1">
    <citation type="submission" date="2018-07" db="EMBL/GenBank/DDBJ databases">
        <title>Genomic Encyclopedia of Type Strains, Phase IV (KMG-IV): sequencing the most valuable type-strain genomes for metagenomic binning, comparative biology and taxonomic classification.</title>
        <authorList>
            <person name="Goeker M."/>
        </authorList>
    </citation>
    <scope>NUCLEOTIDE SEQUENCE [LARGE SCALE GENOMIC DNA]</scope>
    <source>
        <strain evidence="1 2">DSM 21634</strain>
    </source>
</reference>
<protein>
    <submittedName>
        <fullName evidence="1">Uncharacterized protein</fullName>
    </submittedName>
</protein>
<comment type="caution">
    <text evidence="1">The sequence shown here is derived from an EMBL/GenBank/DDBJ whole genome shotgun (WGS) entry which is preliminary data.</text>
</comment>